<name>A0A9P5N5R7_9AGAM</name>
<evidence type="ECO:0000256" key="1">
    <source>
        <dbReference type="SAM" id="MobiDB-lite"/>
    </source>
</evidence>
<proteinExistence type="predicted"/>
<reference evidence="3" key="2">
    <citation type="journal article" date="2020" name="Nat. Commun.">
        <title>Large-scale genome sequencing of mycorrhizal fungi provides insights into the early evolution of symbiotic traits.</title>
        <authorList>
            <person name="Miyauchi S."/>
            <person name="Kiss E."/>
            <person name="Kuo A."/>
            <person name="Drula E."/>
            <person name="Kohler A."/>
            <person name="Sanchez-Garcia M."/>
            <person name="Morin E."/>
            <person name="Andreopoulos B."/>
            <person name="Barry K.W."/>
            <person name="Bonito G."/>
            <person name="Buee M."/>
            <person name="Carver A."/>
            <person name="Chen C."/>
            <person name="Cichocki N."/>
            <person name="Clum A."/>
            <person name="Culley D."/>
            <person name="Crous P.W."/>
            <person name="Fauchery L."/>
            <person name="Girlanda M."/>
            <person name="Hayes R.D."/>
            <person name="Keri Z."/>
            <person name="LaButti K."/>
            <person name="Lipzen A."/>
            <person name="Lombard V."/>
            <person name="Magnuson J."/>
            <person name="Maillard F."/>
            <person name="Murat C."/>
            <person name="Nolan M."/>
            <person name="Ohm R.A."/>
            <person name="Pangilinan J."/>
            <person name="Pereira M.F."/>
            <person name="Perotto S."/>
            <person name="Peter M."/>
            <person name="Pfister S."/>
            <person name="Riley R."/>
            <person name="Sitrit Y."/>
            <person name="Stielow J.B."/>
            <person name="Szollosi G."/>
            <person name="Zifcakova L."/>
            <person name="Stursova M."/>
            <person name="Spatafora J.W."/>
            <person name="Tedersoo L."/>
            <person name="Vaario L.M."/>
            <person name="Yamada A."/>
            <person name="Yan M."/>
            <person name="Wang P."/>
            <person name="Xu J."/>
            <person name="Bruns T."/>
            <person name="Baldrian P."/>
            <person name="Vilgalys R."/>
            <person name="Dunand C."/>
            <person name="Henrissat B."/>
            <person name="Grigoriev I.V."/>
            <person name="Hibbett D."/>
            <person name="Nagy L.G."/>
            <person name="Martin F.M."/>
        </authorList>
    </citation>
    <scope>NUCLEOTIDE SEQUENCE</scope>
    <source>
        <strain evidence="3">Prilba</strain>
    </source>
</reference>
<dbReference type="EMBL" id="WHVB01000001">
    <property type="protein sequence ID" value="KAF8486856.1"/>
    <property type="molecule type" value="Genomic_DNA"/>
</dbReference>
<accession>A0A9P5N5R7</accession>
<feature type="region of interest" description="Disordered" evidence="1">
    <location>
        <begin position="99"/>
        <end position="176"/>
    </location>
</feature>
<feature type="transmembrane region" description="Helical" evidence="2">
    <location>
        <begin position="57"/>
        <end position="76"/>
    </location>
</feature>
<keyword evidence="2" id="KW-0472">Membrane</keyword>
<comment type="caution">
    <text evidence="3">The sequence shown here is derived from an EMBL/GenBank/DDBJ whole genome shotgun (WGS) entry which is preliminary data.</text>
</comment>
<dbReference type="OrthoDB" id="3198959at2759"/>
<keyword evidence="4" id="KW-1185">Reference proteome</keyword>
<evidence type="ECO:0000313" key="4">
    <source>
        <dbReference type="Proteomes" id="UP000759537"/>
    </source>
</evidence>
<reference evidence="3" key="1">
    <citation type="submission" date="2019-10" db="EMBL/GenBank/DDBJ databases">
        <authorList>
            <consortium name="DOE Joint Genome Institute"/>
            <person name="Kuo A."/>
            <person name="Miyauchi S."/>
            <person name="Kiss E."/>
            <person name="Drula E."/>
            <person name="Kohler A."/>
            <person name="Sanchez-Garcia M."/>
            <person name="Andreopoulos B."/>
            <person name="Barry K.W."/>
            <person name="Bonito G."/>
            <person name="Buee M."/>
            <person name="Carver A."/>
            <person name="Chen C."/>
            <person name="Cichocki N."/>
            <person name="Clum A."/>
            <person name="Culley D."/>
            <person name="Crous P.W."/>
            <person name="Fauchery L."/>
            <person name="Girlanda M."/>
            <person name="Hayes R."/>
            <person name="Keri Z."/>
            <person name="LaButti K."/>
            <person name="Lipzen A."/>
            <person name="Lombard V."/>
            <person name="Magnuson J."/>
            <person name="Maillard F."/>
            <person name="Morin E."/>
            <person name="Murat C."/>
            <person name="Nolan M."/>
            <person name="Ohm R."/>
            <person name="Pangilinan J."/>
            <person name="Pereira M."/>
            <person name="Perotto S."/>
            <person name="Peter M."/>
            <person name="Riley R."/>
            <person name="Sitrit Y."/>
            <person name="Stielow B."/>
            <person name="Szollosi G."/>
            <person name="Zifcakova L."/>
            <person name="Stursova M."/>
            <person name="Spatafora J.W."/>
            <person name="Tedersoo L."/>
            <person name="Vaario L.-M."/>
            <person name="Yamada A."/>
            <person name="Yan M."/>
            <person name="Wang P."/>
            <person name="Xu J."/>
            <person name="Bruns T."/>
            <person name="Baldrian P."/>
            <person name="Vilgalys R."/>
            <person name="Henrissat B."/>
            <person name="Grigoriev I.V."/>
            <person name="Hibbett D."/>
            <person name="Nagy L.G."/>
            <person name="Martin F.M."/>
        </authorList>
    </citation>
    <scope>NUCLEOTIDE SEQUENCE</scope>
    <source>
        <strain evidence="3">Prilba</strain>
    </source>
</reference>
<protein>
    <submittedName>
        <fullName evidence="3">Uncharacterized protein</fullName>
    </submittedName>
</protein>
<dbReference type="AlphaFoldDB" id="A0A9P5N5R7"/>
<keyword evidence="2" id="KW-0812">Transmembrane</keyword>
<evidence type="ECO:0000256" key="2">
    <source>
        <dbReference type="SAM" id="Phobius"/>
    </source>
</evidence>
<keyword evidence="2" id="KW-1133">Transmembrane helix</keyword>
<feature type="compositionally biased region" description="Acidic residues" evidence="1">
    <location>
        <begin position="115"/>
        <end position="130"/>
    </location>
</feature>
<dbReference type="Proteomes" id="UP000759537">
    <property type="component" value="Unassembled WGS sequence"/>
</dbReference>
<sequence>MAMFWTEIPASIIPLTKCHLHFPLEVRLTINSAPLVSTANLKSPEARPAPKPQPIGSFPFILLLTTAMVCVLFIIWRRSDTLRTVVSHQLKTWTRQEGAVRLSEDDGPPAHLFLGDDEEQEDDIGGDDDIGSIRGNASRGPPSVELQTVSITRDEVTGDEAVPPLPPPKDRTGGGI</sequence>
<organism evidence="3 4">
    <name type="scientific">Russula ochroleuca</name>
    <dbReference type="NCBI Taxonomy" id="152965"/>
    <lineage>
        <taxon>Eukaryota</taxon>
        <taxon>Fungi</taxon>
        <taxon>Dikarya</taxon>
        <taxon>Basidiomycota</taxon>
        <taxon>Agaricomycotina</taxon>
        <taxon>Agaricomycetes</taxon>
        <taxon>Russulales</taxon>
        <taxon>Russulaceae</taxon>
        <taxon>Russula</taxon>
    </lineage>
</organism>
<gene>
    <name evidence="3" type="ORF">DFH94DRAFT_701161</name>
</gene>
<evidence type="ECO:0000313" key="3">
    <source>
        <dbReference type="EMBL" id="KAF8486856.1"/>
    </source>
</evidence>